<accession>A0A2G7G3P1</accession>
<dbReference type="PANTHER" id="PTHR43918:SF4">
    <property type="entry name" value="CARBOXYLIC ESTER HYDROLASE"/>
    <property type="match status" value="1"/>
</dbReference>
<dbReference type="STRING" id="656916.A0A2G7G3P1"/>
<dbReference type="Pfam" id="PF00135">
    <property type="entry name" value="COesterase"/>
    <property type="match status" value="1"/>
</dbReference>
<dbReference type="PROSITE" id="PS00941">
    <property type="entry name" value="CARBOXYLESTERASE_B_2"/>
    <property type="match status" value="1"/>
</dbReference>
<evidence type="ECO:0000313" key="5">
    <source>
        <dbReference type="EMBL" id="PIG87439.1"/>
    </source>
</evidence>
<name>A0A2G7G3P1_9EURO</name>
<keyword evidence="3" id="KW-0732">Signal</keyword>
<dbReference type="SUPFAM" id="SSF53474">
    <property type="entry name" value="alpha/beta-Hydrolases"/>
    <property type="match status" value="1"/>
</dbReference>
<evidence type="ECO:0000313" key="6">
    <source>
        <dbReference type="Proteomes" id="UP000231358"/>
    </source>
</evidence>
<dbReference type="AlphaFoldDB" id="A0A2G7G3P1"/>
<dbReference type="InterPro" id="IPR019826">
    <property type="entry name" value="Carboxylesterase_B_AS"/>
</dbReference>
<dbReference type="PANTHER" id="PTHR43918">
    <property type="entry name" value="ACETYLCHOLINESTERASE"/>
    <property type="match status" value="1"/>
</dbReference>
<gene>
    <name evidence="5" type="ORF">AARAC_007435</name>
</gene>
<feature type="domain" description="Carboxylesterase type B" evidence="4">
    <location>
        <begin position="19"/>
        <end position="507"/>
    </location>
</feature>
<dbReference type="EMBL" id="NEXV01000154">
    <property type="protein sequence ID" value="PIG87439.1"/>
    <property type="molecule type" value="Genomic_DNA"/>
</dbReference>
<organism evidence="5 6">
    <name type="scientific">Aspergillus arachidicola</name>
    <dbReference type="NCBI Taxonomy" id="656916"/>
    <lineage>
        <taxon>Eukaryota</taxon>
        <taxon>Fungi</taxon>
        <taxon>Dikarya</taxon>
        <taxon>Ascomycota</taxon>
        <taxon>Pezizomycotina</taxon>
        <taxon>Eurotiomycetes</taxon>
        <taxon>Eurotiomycetidae</taxon>
        <taxon>Eurotiales</taxon>
        <taxon>Aspergillaceae</taxon>
        <taxon>Aspergillus</taxon>
        <taxon>Aspergillus subgen. Circumdati</taxon>
    </lineage>
</organism>
<evidence type="ECO:0000256" key="1">
    <source>
        <dbReference type="ARBA" id="ARBA00005964"/>
    </source>
</evidence>
<keyword evidence="2 3" id="KW-0378">Hydrolase</keyword>
<dbReference type="Gene3D" id="3.40.50.1820">
    <property type="entry name" value="alpha/beta hydrolase"/>
    <property type="match status" value="1"/>
</dbReference>
<sequence length="537" mass="59046">MLTLLGLLGLVGTAATTTTPTVTVSSGPVVGTISPPNVPSGDPYANVWLGIPYAKPPVADLRWRPPQEPEAWKEPLLAQKLPNACHQQFSGAKPGRDFLEGLINNPPLEENEDCLYLNVYAPADASSENKKAVMFYIHGGNLQTGSASAANYNGTSLAVNHDVILVTINYRTNIFGFIEAPSLDKEDRNPGFVDQRLALNWTYDNIEQFGGDRNKITIFGESAGGYSVKQLLANPPGPPGQPPFRAAIMQSQQAMFLGKALRNDYTVVRNRLGCHTLECMRGKSAADIMELANNGTYLGTPLFFAPTSGSGNSLNDVRPTLRKESWADVPVMYGTNKNEGSIFAHVRRLNKAKEAEKRALPPQQVLVDDVQSADAETNMLPLCRNLSNRGCFLNWSKWMTGVPFTCPTSKLAKFTAKHNRKVWRYRYSYSPEFRNQTPYDDAGAYHGAELPQVFGTYNATTANDDQIALSAFMQKTWTDFAKDPENGPGWPSLNEDSKLADFGNDKNPQGITFIEAKDADKNCGIWFPESEAYGLAW</sequence>
<dbReference type="GO" id="GO:0052689">
    <property type="term" value="F:carboxylic ester hydrolase activity"/>
    <property type="evidence" value="ECO:0007669"/>
    <property type="project" value="TreeGrafter"/>
</dbReference>
<dbReference type="InterPro" id="IPR002018">
    <property type="entry name" value="CarbesteraseB"/>
</dbReference>
<feature type="chain" id="PRO_5013424392" description="Carboxylic ester hydrolase" evidence="3">
    <location>
        <begin position="17"/>
        <end position="537"/>
    </location>
</feature>
<evidence type="ECO:0000256" key="3">
    <source>
        <dbReference type="RuleBase" id="RU361235"/>
    </source>
</evidence>
<keyword evidence="6" id="KW-1185">Reference proteome</keyword>
<dbReference type="InterPro" id="IPR019819">
    <property type="entry name" value="Carboxylesterase_B_CS"/>
</dbReference>
<evidence type="ECO:0000259" key="4">
    <source>
        <dbReference type="Pfam" id="PF00135"/>
    </source>
</evidence>
<dbReference type="InterPro" id="IPR029058">
    <property type="entry name" value="AB_hydrolase_fold"/>
</dbReference>
<evidence type="ECO:0000256" key="2">
    <source>
        <dbReference type="ARBA" id="ARBA00022801"/>
    </source>
</evidence>
<proteinExistence type="inferred from homology"/>
<reference evidence="5 6" key="1">
    <citation type="submission" date="2017-05" db="EMBL/GenBank/DDBJ databases">
        <title>Genome sequence for an aflatoxigenic pathogen of Argentinian peanut, Aspergillus arachidicola.</title>
        <authorList>
            <person name="Moore G."/>
            <person name="Beltz S.B."/>
            <person name="Mack B.M."/>
        </authorList>
    </citation>
    <scope>NUCLEOTIDE SEQUENCE [LARGE SCALE GENOMIC DNA]</scope>
    <source>
        <strain evidence="5 6">CBS 117610</strain>
    </source>
</reference>
<dbReference type="EC" id="3.1.1.-" evidence="3"/>
<dbReference type="InterPro" id="IPR050654">
    <property type="entry name" value="AChE-related_enzymes"/>
</dbReference>
<protein>
    <recommendedName>
        <fullName evidence="3">Carboxylic ester hydrolase</fullName>
        <ecNumber evidence="3">3.1.1.-</ecNumber>
    </recommendedName>
</protein>
<dbReference type="PROSITE" id="PS00122">
    <property type="entry name" value="CARBOXYLESTERASE_B_1"/>
    <property type="match status" value="1"/>
</dbReference>
<comment type="similarity">
    <text evidence="1 3">Belongs to the type-B carboxylesterase/lipase family.</text>
</comment>
<dbReference type="Proteomes" id="UP000231358">
    <property type="component" value="Unassembled WGS sequence"/>
</dbReference>
<feature type="signal peptide" evidence="3">
    <location>
        <begin position="1"/>
        <end position="16"/>
    </location>
</feature>
<comment type="caution">
    <text evidence="5">The sequence shown here is derived from an EMBL/GenBank/DDBJ whole genome shotgun (WGS) entry which is preliminary data.</text>
</comment>